<evidence type="ECO:0000313" key="7">
    <source>
        <dbReference type="Proteomes" id="UP000838412"/>
    </source>
</evidence>
<dbReference type="SUPFAM" id="SSF54001">
    <property type="entry name" value="Cysteine proteinases"/>
    <property type="match status" value="1"/>
</dbReference>
<name>A0A8J9YKQ5_BRALA</name>
<reference evidence="6" key="1">
    <citation type="submission" date="2022-01" db="EMBL/GenBank/DDBJ databases">
        <authorList>
            <person name="Braso-Vives M."/>
        </authorList>
    </citation>
    <scope>NUCLEOTIDE SEQUENCE</scope>
</reference>
<sequence>MDVRQYLSRIGYHGDTSPTLDNLRAIHQAHMLTVPFENLSIHCGEEIILDLQLFYNKIVVKGRGGFCCENNGLFSWLLGQLGFNLKTVPAQVMNNTGEFTPEMAHLINVVSIDGDRWVVDVGFGCAFRTPIRLAPDHEHPDVTGTYRLKQEGDTWFLQRKSKAKLDVDNYEATPDGIHKDDIKRDSGEWVVLYKFTLQEHKLQDFSEMCSWAQRESPFFTGRPLCVLHLADGLITYMGRKLITTRYYETHLTKTTTVLDSDDAILAILWDMFRIKLENHLMVKE</sequence>
<dbReference type="PANTHER" id="PTHR11786">
    <property type="entry name" value="N-HYDROXYARYLAMINE O-ACETYLTRANSFERASE"/>
    <property type="match status" value="1"/>
</dbReference>
<evidence type="ECO:0000256" key="2">
    <source>
        <dbReference type="ARBA" id="ARBA00012701"/>
    </source>
</evidence>
<dbReference type="PRINTS" id="PR01543">
    <property type="entry name" value="ANATRNSFRASE"/>
</dbReference>
<accession>A0A8J9YKQ5</accession>
<dbReference type="InterPro" id="IPR053710">
    <property type="entry name" value="Arylamine_NAT_domain_sf"/>
</dbReference>
<dbReference type="InterPro" id="IPR038765">
    <property type="entry name" value="Papain-like_cys_pep_sf"/>
</dbReference>
<evidence type="ECO:0000256" key="1">
    <source>
        <dbReference type="ARBA" id="ARBA00006547"/>
    </source>
</evidence>
<evidence type="ECO:0000256" key="4">
    <source>
        <dbReference type="ARBA" id="ARBA00023315"/>
    </source>
</evidence>
<evidence type="ECO:0000256" key="3">
    <source>
        <dbReference type="ARBA" id="ARBA00022679"/>
    </source>
</evidence>
<dbReference type="EMBL" id="OV696686">
    <property type="protein sequence ID" value="CAH1231803.1"/>
    <property type="molecule type" value="Genomic_DNA"/>
</dbReference>
<dbReference type="PANTHER" id="PTHR11786:SF0">
    <property type="entry name" value="ARYLAMINE N-ACETYLTRANSFERASE 4-RELATED"/>
    <property type="match status" value="1"/>
</dbReference>
<keyword evidence="4 5" id="KW-0012">Acyltransferase</keyword>
<protein>
    <recommendedName>
        <fullName evidence="2">arylamine N-acetyltransferase</fullName>
        <ecNumber evidence="2">2.3.1.5</ecNumber>
    </recommendedName>
</protein>
<dbReference type="Proteomes" id="UP000838412">
    <property type="component" value="Chromosome 1"/>
</dbReference>
<proteinExistence type="inferred from homology"/>
<evidence type="ECO:0000313" key="6">
    <source>
        <dbReference type="EMBL" id="CAH1231803.1"/>
    </source>
</evidence>
<keyword evidence="3 5" id="KW-0808">Transferase</keyword>
<dbReference type="Pfam" id="PF00797">
    <property type="entry name" value="Acetyltransf_2"/>
    <property type="match status" value="1"/>
</dbReference>
<gene>
    <name evidence="6" type="primary">NAT1</name>
    <name evidence="6" type="ORF">BLAG_LOCUS1341</name>
</gene>
<dbReference type="AlphaFoldDB" id="A0A8J9YKQ5"/>
<dbReference type="OrthoDB" id="10260017at2759"/>
<dbReference type="EC" id="2.3.1.5" evidence="2"/>
<comment type="similarity">
    <text evidence="1 5">Belongs to the arylamine N-acetyltransferase family.</text>
</comment>
<dbReference type="Gene3D" id="3.30.2140.20">
    <property type="match status" value="1"/>
</dbReference>
<dbReference type="InterPro" id="IPR001447">
    <property type="entry name" value="Arylamine_N-AcTrfase"/>
</dbReference>
<organism evidence="6 7">
    <name type="scientific">Branchiostoma lanceolatum</name>
    <name type="common">Common lancelet</name>
    <name type="synonym">Amphioxus lanceolatum</name>
    <dbReference type="NCBI Taxonomy" id="7740"/>
    <lineage>
        <taxon>Eukaryota</taxon>
        <taxon>Metazoa</taxon>
        <taxon>Chordata</taxon>
        <taxon>Cephalochordata</taxon>
        <taxon>Leptocardii</taxon>
        <taxon>Amphioxiformes</taxon>
        <taxon>Branchiostomatidae</taxon>
        <taxon>Branchiostoma</taxon>
    </lineage>
</organism>
<dbReference type="GO" id="GO:0004060">
    <property type="term" value="F:arylamine N-acetyltransferase activity"/>
    <property type="evidence" value="ECO:0007669"/>
    <property type="project" value="UniProtKB-EC"/>
</dbReference>
<dbReference type="FunFam" id="3.30.2140.20:FF:000001">
    <property type="entry name" value="Arylamine N-acetyltransferase 1"/>
    <property type="match status" value="1"/>
</dbReference>
<evidence type="ECO:0000256" key="5">
    <source>
        <dbReference type="RuleBase" id="RU003452"/>
    </source>
</evidence>
<keyword evidence="7" id="KW-1185">Reference proteome</keyword>